<dbReference type="EMBL" id="MFLC01000009">
    <property type="protein sequence ID" value="OGG55215.1"/>
    <property type="molecule type" value="Genomic_DNA"/>
</dbReference>
<dbReference type="AlphaFoldDB" id="A0A1F6D1G2"/>
<proteinExistence type="predicted"/>
<protein>
    <submittedName>
        <fullName evidence="1">Uncharacterized protein</fullName>
    </submittedName>
</protein>
<evidence type="ECO:0000313" key="2">
    <source>
        <dbReference type="Proteomes" id="UP000177659"/>
    </source>
</evidence>
<dbReference type="Proteomes" id="UP000177659">
    <property type="component" value="Unassembled WGS sequence"/>
</dbReference>
<accession>A0A1F6D1G2</accession>
<gene>
    <name evidence="1" type="ORF">A3D62_01870</name>
</gene>
<sequence length="280" mass="32698">MTHELRFPLSGGLEVRRIETLSEIETEEKQPHWSEKFKYDQYDWNDPEFVRKNHGLGSYVPILLTQGYFMMVCRRDYRLAAQYHDGKPKKWHAKVLRDPEGNVTGIYACRGGRRREGEPKSVYAHKELKGCILVSGIVDHKNGWGLDNRAVVNLSRTTYGVNGSNTAFRKRTKNHGLPRGVELVRKGPKKGWFRGIRCKRLGPHRVHVFRSKRVWPTPEPAARWYQNQLKRLYNGRKSWAHNPTTVNFPIFPPLLEAELSTRSHRLREISRSEVHHDVPF</sequence>
<name>A0A1F6D1G2_9BACT</name>
<organism evidence="1 2">
    <name type="scientific">Candidatus Kaiserbacteria bacterium RIFCSPHIGHO2_02_FULL_49_11</name>
    <dbReference type="NCBI Taxonomy" id="1798489"/>
    <lineage>
        <taxon>Bacteria</taxon>
        <taxon>Candidatus Kaiseribacteriota</taxon>
    </lineage>
</organism>
<comment type="caution">
    <text evidence="1">The sequence shown here is derived from an EMBL/GenBank/DDBJ whole genome shotgun (WGS) entry which is preliminary data.</text>
</comment>
<reference evidence="1 2" key="1">
    <citation type="journal article" date="2016" name="Nat. Commun.">
        <title>Thousands of microbial genomes shed light on interconnected biogeochemical processes in an aquifer system.</title>
        <authorList>
            <person name="Anantharaman K."/>
            <person name="Brown C.T."/>
            <person name="Hug L.A."/>
            <person name="Sharon I."/>
            <person name="Castelle C.J."/>
            <person name="Probst A.J."/>
            <person name="Thomas B.C."/>
            <person name="Singh A."/>
            <person name="Wilkins M.J."/>
            <person name="Karaoz U."/>
            <person name="Brodie E.L."/>
            <person name="Williams K.H."/>
            <person name="Hubbard S.S."/>
            <person name="Banfield J.F."/>
        </authorList>
    </citation>
    <scope>NUCLEOTIDE SEQUENCE [LARGE SCALE GENOMIC DNA]</scope>
</reference>
<evidence type="ECO:0000313" key="1">
    <source>
        <dbReference type="EMBL" id="OGG55215.1"/>
    </source>
</evidence>